<dbReference type="InterPro" id="IPR013324">
    <property type="entry name" value="RNA_pol_sigma_r3/r4-like"/>
</dbReference>
<keyword evidence="2" id="KW-0805">Transcription regulation</keyword>
<sequence length="170" mass="19401">MADDGSTGLNRILLQNRDRFLRFLAARGARDDAEDVFQDLWHRIGSRPPGPVADPVPYLFRAAENLLRDRRRAATSREQREEAWQTGPGEPAARPSGEQALIARERLREAERVLGQLGSRCERIFRRYRLEGETQAAIARQEGVSLSTVEKELQKAYRALAELQERFDAE</sequence>
<dbReference type="Gene3D" id="1.10.10.10">
    <property type="entry name" value="Winged helix-like DNA-binding domain superfamily/Winged helix DNA-binding domain"/>
    <property type="match status" value="1"/>
</dbReference>
<protein>
    <submittedName>
        <fullName evidence="7">RNA polymerase sigma factor</fullName>
    </submittedName>
</protein>
<dbReference type="Pfam" id="PF08281">
    <property type="entry name" value="Sigma70_r4_2"/>
    <property type="match status" value="1"/>
</dbReference>
<dbReference type="SUPFAM" id="SSF88659">
    <property type="entry name" value="Sigma3 and sigma4 domains of RNA polymerase sigma factors"/>
    <property type="match status" value="1"/>
</dbReference>
<comment type="similarity">
    <text evidence="1">Belongs to the sigma-70 factor family. ECF subfamily.</text>
</comment>
<dbReference type="InterPro" id="IPR013325">
    <property type="entry name" value="RNA_pol_sigma_r2"/>
</dbReference>
<keyword evidence="8" id="KW-1185">Reference proteome</keyword>
<evidence type="ECO:0000256" key="4">
    <source>
        <dbReference type="ARBA" id="ARBA00023163"/>
    </source>
</evidence>
<dbReference type="EMBL" id="CP135076">
    <property type="protein sequence ID" value="WNO54689.1"/>
    <property type="molecule type" value="Genomic_DNA"/>
</dbReference>
<dbReference type="PANTHER" id="PTHR43133:SF63">
    <property type="entry name" value="RNA POLYMERASE SIGMA FACTOR FECI-RELATED"/>
    <property type="match status" value="1"/>
</dbReference>
<evidence type="ECO:0000259" key="6">
    <source>
        <dbReference type="Pfam" id="PF08281"/>
    </source>
</evidence>
<evidence type="ECO:0000256" key="5">
    <source>
        <dbReference type="SAM" id="MobiDB-lite"/>
    </source>
</evidence>
<dbReference type="NCBIfam" id="TIGR02937">
    <property type="entry name" value="sigma70-ECF"/>
    <property type="match status" value="1"/>
</dbReference>
<evidence type="ECO:0000256" key="3">
    <source>
        <dbReference type="ARBA" id="ARBA00023082"/>
    </source>
</evidence>
<dbReference type="InterPro" id="IPR014284">
    <property type="entry name" value="RNA_pol_sigma-70_dom"/>
</dbReference>
<organism evidence="7 8">
    <name type="scientific">Stakelama saccharophila</name>
    <dbReference type="NCBI Taxonomy" id="3075605"/>
    <lineage>
        <taxon>Bacteria</taxon>
        <taxon>Pseudomonadati</taxon>
        <taxon>Pseudomonadota</taxon>
        <taxon>Alphaproteobacteria</taxon>
        <taxon>Sphingomonadales</taxon>
        <taxon>Sphingomonadaceae</taxon>
        <taxon>Stakelama</taxon>
    </lineage>
</organism>
<dbReference type="Proteomes" id="UP001302249">
    <property type="component" value="Chromosome"/>
</dbReference>
<dbReference type="SUPFAM" id="SSF88946">
    <property type="entry name" value="Sigma2 domain of RNA polymerase sigma factors"/>
    <property type="match status" value="1"/>
</dbReference>
<reference evidence="7 8" key="1">
    <citation type="submission" date="2023-09" db="EMBL/GenBank/DDBJ databases">
        <authorList>
            <person name="Rey-Velasco X."/>
        </authorList>
    </citation>
    <scope>NUCLEOTIDE SEQUENCE [LARGE SCALE GENOMIC DNA]</scope>
    <source>
        <strain evidence="7 8">W311</strain>
    </source>
</reference>
<gene>
    <name evidence="7" type="ORF">RPR59_05410</name>
</gene>
<evidence type="ECO:0000313" key="7">
    <source>
        <dbReference type="EMBL" id="WNO54689.1"/>
    </source>
</evidence>
<evidence type="ECO:0000256" key="1">
    <source>
        <dbReference type="ARBA" id="ARBA00010641"/>
    </source>
</evidence>
<feature type="region of interest" description="Disordered" evidence="5">
    <location>
        <begin position="71"/>
        <end position="97"/>
    </location>
</feature>
<dbReference type="PANTHER" id="PTHR43133">
    <property type="entry name" value="RNA POLYMERASE ECF-TYPE SIGMA FACTO"/>
    <property type="match status" value="1"/>
</dbReference>
<accession>A0ABZ0BBC9</accession>
<dbReference type="InterPro" id="IPR013249">
    <property type="entry name" value="RNA_pol_sigma70_r4_t2"/>
</dbReference>
<dbReference type="Gene3D" id="1.10.1740.10">
    <property type="match status" value="1"/>
</dbReference>
<dbReference type="RefSeq" id="WP_313917462.1">
    <property type="nucleotide sequence ID" value="NZ_CP135076.1"/>
</dbReference>
<proteinExistence type="inferred from homology"/>
<dbReference type="InterPro" id="IPR036388">
    <property type="entry name" value="WH-like_DNA-bd_sf"/>
</dbReference>
<feature type="domain" description="RNA polymerase sigma factor 70 region 4 type 2" evidence="6">
    <location>
        <begin position="108"/>
        <end position="160"/>
    </location>
</feature>
<keyword evidence="4" id="KW-0804">Transcription</keyword>
<evidence type="ECO:0000313" key="8">
    <source>
        <dbReference type="Proteomes" id="UP001302249"/>
    </source>
</evidence>
<evidence type="ECO:0000256" key="2">
    <source>
        <dbReference type="ARBA" id="ARBA00023015"/>
    </source>
</evidence>
<keyword evidence="3" id="KW-0731">Sigma factor</keyword>
<dbReference type="InterPro" id="IPR039425">
    <property type="entry name" value="RNA_pol_sigma-70-like"/>
</dbReference>
<name>A0ABZ0BBC9_9SPHN</name>